<evidence type="ECO:0000256" key="6">
    <source>
        <dbReference type="ARBA" id="ARBA00023274"/>
    </source>
</evidence>
<evidence type="ECO:0000256" key="2">
    <source>
        <dbReference type="ARBA" id="ARBA00009863"/>
    </source>
</evidence>
<dbReference type="GO" id="GO:0003735">
    <property type="term" value="F:structural constituent of ribosome"/>
    <property type="evidence" value="ECO:0007669"/>
    <property type="project" value="TreeGrafter"/>
</dbReference>
<dbReference type="PANTHER" id="PTHR12810">
    <property type="entry name" value="MITOCHONDRIAL 28S RIBOSOMAL PROTEIN S29"/>
    <property type="match status" value="1"/>
</dbReference>
<organism evidence="8 9">
    <name type="scientific">Podarcis lilfordi</name>
    <name type="common">Lilford's wall lizard</name>
    <dbReference type="NCBI Taxonomy" id="74358"/>
    <lineage>
        <taxon>Eukaryota</taxon>
        <taxon>Metazoa</taxon>
        <taxon>Chordata</taxon>
        <taxon>Craniata</taxon>
        <taxon>Vertebrata</taxon>
        <taxon>Euteleostomi</taxon>
        <taxon>Lepidosauria</taxon>
        <taxon>Squamata</taxon>
        <taxon>Bifurcata</taxon>
        <taxon>Unidentata</taxon>
        <taxon>Episquamata</taxon>
        <taxon>Laterata</taxon>
        <taxon>Lacertibaenia</taxon>
        <taxon>Lacertidae</taxon>
        <taxon>Podarcis</taxon>
    </lineage>
</organism>
<evidence type="ECO:0000256" key="7">
    <source>
        <dbReference type="ARBA" id="ARBA00035140"/>
    </source>
</evidence>
<evidence type="ECO:0000256" key="3">
    <source>
        <dbReference type="ARBA" id="ARBA00022946"/>
    </source>
</evidence>
<keyword evidence="3" id="KW-0809">Transit peptide</keyword>
<evidence type="ECO:0000256" key="5">
    <source>
        <dbReference type="ARBA" id="ARBA00023128"/>
    </source>
</evidence>
<name>A0AA35LL35_9SAUR</name>
<dbReference type="InterPro" id="IPR008092">
    <property type="entry name" value="Ribosomal_mS29_met"/>
</dbReference>
<keyword evidence="9" id="KW-1185">Reference proteome</keyword>
<dbReference type="GO" id="GO:0005763">
    <property type="term" value="C:mitochondrial small ribosomal subunit"/>
    <property type="evidence" value="ECO:0007669"/>
    <property type="project" value="TreeGrafter"/>
</dbReference>
<dbReference type="AlphaFoldDB" id="A0AA35LL35"/>
<sequence length="455" mass="52809">METYRFSITWLTSEFHQEALRRVLKRKLYQSNHNPYPPFTDRVNENFFRLCCSLEGAIMLRNLRRLVCRGYKLEHDCFLQAGARNWQSTAAIQDPHFAPEKPRAIFRTSENDPANHAEEHVGQYYTLPLQEVKKVFPHGLPARFKLQIKTFGEACFMVREPALELLSCLKRTNFAHPAIRYVIYGEKTTGKTMALCHAIHYCARQDWLILHIPDAHLWVKNCKELLPSSYNKDRLDQPLEATTWLKNFKITNERLLKEIKTQQKYMWGKRDSTEEGRPLIEVVEQGLTRVKISSDVVGVVFKELKQQCPEGSFRLLVAVDGVNALWGSTTLKKQDKSNVSPEELTLVHNLKKMVTNDWTGGAIVTTLSQTGALFQPRKAYRPQELLGKEGFDVLDPFIPIHVLNYNDREFESCYQYYLERKWLQHEKASTDEGRKELRFLSGQNPGLLDQISSFL</sequence>
<keyword evidence="4" id="KW-0689">Ribosomal protein</keyword>
<dbReference type="GO" id="GO:0006915">
    <property type="term" value="P:apoptotic process"/>
    <property type="evidence" value="ECO:0007669"/>
    <property type="project" value="InterPro"/>
</dbReference>
<dbReference type="PRINTS" id="PR01716">
    <property type="entry name" value="DEATHASSOCP3"/>
</dbReference>
<comment type="subcellular location">
    <subcellularLocation>
        <location evidence="1">Mitochondrion</location>
    </subcellularLocation>
</comment>
<evidence type="ECO:0000256" key="1">
    <source>
        <dbReference type="ARBA" id="ARBA00004173"/>
    </source>
</evidence>
<reference evidence="8" key="1">
    <citation type="submission" date="2022-12" db="EMBL/GenBank/DDBJ databases">
        <authorList>
            <person name="Alioto T."/>
            <person name="Alioto T."/>
            <person name="Gomez Garrido J."/>
        </authorList>
    </citation>
    <scope>NUCLEOTIDE SEQUENCE</scope>
</reference>
<keyword evidence="5" id="KW-0496">Mitochondrion</keyword>
<dbReference type="Proteomes" id="UP001178461">
    <property type="component" value="Chromosome 16"/>
</dbReference>
<protein>
    <recommendedName>
        <fullName evidence="7">Small ribosomal subunit protein mS29</fullName>
    </recommendedName>
</protein>
<accession>A0AA35LL35</accession>
<comment type="similarity">
    <text evidence="2">Belongs to the mitochondrion-specific ribosomal protein mS29 family.</text>
</comment>
<evidence type="ECO:0000313" key="9">
    <source>
        <dbReference type="Proteomes" id="UP001178461"/>
    </source>
</evidence>
<evidence type="ECO:0000313" key="8">
    <source>
        <dbReference type="EMBL" id="CAI5798275.1"/>
    </source>
</evidence>
<evidence type="ECO:0000256" key="4">
    <source>
        <dbReference type="ARBA" id="ARBA00022980"/>
    </source>
</evidence>
<keyword evidence="6" id="KW-0687">Ribonucleoprotein</keyword>
<dbReference type="Pfam" id="PF10236">
    <property type="entry name" value="DAP3"/>
    <property type="match status" value="1"/>
</dbReference>
<gene>
    <name evidence="8" type="ORF">PODLI_1B035735</name>
</gene>
<dbReference type="InterPro" id="IPR019368">
    <property type="entry name" value="Ribosomal_mS29"/>
</dbReference>
<dbReference type="PANTHER" id="PTHR12810:SF0">
    <property type="entry name" value="SMALL RIBOSOMAL SUBUNIT PROTEIN MS29"/>
    <property type="match status" value="1"/>
</dbReference>
<dbReference type="EMBL" id="OX395143">
    <property type="protein sequence ID" value="CAI5798275.1"/>
    <property type="molecule type" value="Genomic_DNA"/>
</dbReference>
<proteinExistence type="inferred from homology"/>